<reference evidence="2" key="1">
    <citation type="submission" date="2021-02" db="EMBL/GenBank/DDBJ databases">
        <title>First Annotated Genome of the Yellow-green Alga Tribonema minus.</title>
        <authorList>
            <person name="Mahan K.M."/>
        </authorList>
    </citation>
    <scope>NUCLEOTIDE SEQUENCE</scope>
    <source>
        <strain evidence="2">UTEX B ZZ1240</strain>
    </source>
</reference>
<dbReference type="AlphaFoldDB" id="A0A835ZED4"/>
<keyword evidence="3" id="KW-1185">Reference proteome</keyword>
<gene>
    <name evidence="2" type="ORF">JKP88DRAFT_287170</name>
</gene>
<accession>A0A835ZED4</accession>
<sequence length="130" mass="14570">MVALLLLLQLLRQGGDLRTHRHRLLLLVVVIALLLLLLLLLLLRLLPLLLLLRHRRHAIAGMPLRVTLRFPLAAVSRTPQVVTAVPRVFPIYLLNDRQSMGCHRGRGVAAGRARLLLLVRRGCAGRDWGA</sequence>
<organism evidence="2 3">
    <name type="scientific">Tribonema minus</name>
    <dbReference type="NCBI Taxonomy" id="303371"/>
    <lineage>
        <taxon>Eukaryota</taxon>
        <taxon>Sar</taxon>
        <taxon>Stramenopiles</taxon>
        <taxon>Ochrophyta</taxon>
        <taxon>PX clade</taxon>
        <taxon>Xanthophyceae</taxon>
        <taxon>Tribonematales</taxon>
        <taxon>Tribonemataceae</taxon>
        <taxon>Tribonema</taxon>
    </lineage>
</organism>
<keyword evidence="1" id="KW-0812">Transmembrane</keyword>
<feature type="transmembrane region" description="Helical" evidence="1">
    <location>
        <begin position="24"/>
        <end position="52"/>
    </location>
</feature>
<evidence type="ECO:0000256" key="1">
    <source>
        <dbReference type="SAM" id="Phobius"/>
    </source>
</evidence>
<name>A0A835ZED4_9STRA</name>
<evidence type="ECO:0000313" key="2">
    <source>
        <dbReference type="EMBL" id="KAG5188839.1"/>
    </source>
</evidence>
<evidence type="ECO:0000313" key="3">
    <source>
        <dbReference type="Proteomes" id="UP000664859"/>
    </source>
</evidence>
<comment type="caution">
    <text evidence="2">The sequence shown here is derived from an EMBL/GenBank/DDBJ whole genome shotgun (WGS) entry which is preliminary data.</text>
</comment>
<proteinExistence type="predicted"/>
<dbReference type="Proteomes" id="UP000664859">
    <property type="component" value="Unassembled WGS sequence"/>
</dbReference>
<keyword evidence="1" id="KW-0472">Membrane</keyword>
<dbReference type="EMBL" id="JAFCMP010000062">
    <property type="protein sequence ID" value="KAG5188839.1"/>
    <property type="molecule type" value="Genomic_DNA"/>
</dbReference>
<keyword evidence="1" id="KW-1133">Transmembrane helix</keyword>
<protein>
    <submittedName>
        <fullName evidence="2">Uncharacterized protein</fullName>
    </submittedName>
</protein>